<dbReference type="GO" id="GO:0016791">
    <property type="term" value="F:phosphatase activity"/>
    <property type="evidence" value="ECO:0007669"/>
    <property type="project" value="TreeGrafter"/>
</dbReference>
<dbReference type="EMBL" id="CAFBQP010000072">
    <property type="protein sequence ID" value="CAB5066209.1"/>
    <property type="molecule type" value="Genomic_DNA"/>
</dbReference>
<proteinExistence type="predicted"/>
<reference evidence="2" key="1">
    <citation type="submission" date="2020-05" db="EMBL/GenBank/DDBJ databases">
        <authorList>
            <person name="Chiriac C."/>
            <person name="Salcher M."/>
            <person name="Ghai R."/>
            <person name="Kavagutti S V."/>
        </authorList>
    </citation>
    <scope>NUCLEOTIDE SEQUENCE</scope>
</reference>
<dbReference type="CDD" id="cd07067">
    <property type="entry name" value="HP_PGM_like"/>
    <property type="match status" value="1"/>
</dbReference>
<dbReference type="AlphaFoldDB" id="A0A6J7UJN1"/>
<dbReference type="Gene3D" id="3.40.50.1240">
    <property type="entry name" value="Phosphoglycerate mutase-like"/>
    <property type="match status" value="1"/>
</dbReference>
<dbReference type="NCBIfam" id="TIGR03848">
    <property type="entry name" value="MSMEG_4193"/>
    <property type="match status" value="1"/>
</dbReference>
<evidence type="ECO:0000313" key="2">
    <source>
        <dbReference type="EMBL" id="CAB5066209.1"/>
    </source>
</evidence>
<sequence>MPSPSSAPKKPAKPSAPPPTLLILVRHGQTPTTGKVLPGRAPGLHLAEQGLEQARTAAERLSKLTKVDAIYASPLERTRETAAPIGKALGLPVKADRGLLEADFGDWTGRELKDLMKLPEWNTVQRAPSTFRFPSGESFLEMQTRIVGALDRLRERHPGGVVIAVSHADPIKAAVAHAMGTHLDLFQRIVISPCSVTAIAYHGGGPVVLTVNSTGGSLGDLRPS</sequence>
<evidence type="ECO:0000256" key="1">
    <source>
        <dbReference type="SAM" id="MobiDB-lite"/>
    </source>
</evidence>
<protein>
    <submittedName>
        <fullName evidence="2">Unannotated protein</fullName>
    </submittedName>
</protein>
<organism evidence="2">
    <name type="scientific">freshwater metagenome</name>
    <dbReference type="NCBI Taxonomy" id="449393"/>
    <lineage>
        <taxon>unclassified sequences</taxon>
        <taxon>metagenomes</taxon>
        <taxon>ecological metagenomes</taxon>
    </lineage>
</organism>
<dbReference type="InterPro" id="IPR013078">
    <property type="entry name" value="His_Pase_superF_clade-1"/>
</dbReference>
<dbReference type="SUPFAM" id="SSF53254">
    <property type="entry name" value="Phosphoglycerate mutase-like"/>
    <property type="match status" value="1"/>
</dbReference>
<dbReference type="InterPro" id="IPR029033">
    <property type="entry name" value="His_PPase_superfam"/>
</dbReference>
<dbReference type="PANTHER" id="PTHR48100">
    <property type="entry name" value="BROAD-SPECIFICITY PHOSPHATASE YOR283W-RELATED"/>
    <property type="match status" value="1"/>
</dbReference>
<dbReference type="InterPro" id="IPR022492">
    <property type="entry name" value="Phosphomutase_MSMEG4193_put"/>
</dbReference>
<feature type="region of interest" description="Disordered" evidence="1">
    <location>
        <begin position="1"/>
        <end position="20"/>
    </location>
</feature>
<dbReference type="InterPro" id="IPR050275">
    <property type="entry name" value="PGM_Phosphatase"/>
</dbReference>
<dbReference type="PANTHER" id="PTHR48100:SF62">
    <property type="entry name" value="GLUCOSYL-3-PHOSPHOGLYCERATE PHOSPHATASE"/>
    <property type="match status" value="1"/>
</dbReference>
<dbReference type="Pfam" id="PF00300">
    <property type="entry name" value="His_Phos_1"/>
    <property type="match status" value="1"/>
</dbReference>
<gene>
    <name evidence="2" type="ORF">UFOPK4306_01762</name>
</gene>
<dbReference type="GO" id="GO:0005737">
    <property type="term" value="C:cytoplasm"/>
    <property type="evidence" value="ECO:0007669"/>
    <property type="project" value="TreeGrafter"/>
</dbReference>
<dbReference type="SMART" id="SM00855">
    <property type="entry name" value="PGAM"/>
    <property type="match status" value="1"/>
</dbReference>
<accession>A0A6J7UJN1</accession>
<name>A0A6J7UJN1_9ZZZZ</name>